<reference evidence="2" key="1">
    <citation type="submission" date="2022-11" db="UniProtKB">
        <authorList>
            <consortium name="WormBaseParasite"/>
        </authorList>
    </citation>
    <scope>IDENTIFICATION</scope>
</reference>
<protein>
    <submittedName>
        <fullName evidence="2">Uncharacterized protein</fullName>
    </submittedName>
</protein>
<accession>A0A915JEQ4</accession>
<proteinExistence type="predicted"/>
<evidence type="ECO:0000313" key="1">
    <source>
        <dbReference type="Proteomes" id="UP000887565"/>
    </source>
</evidence>
<keyword evidence="1" id="KW-1185">Reference proteome</keyword>
<dbReference type="WBParaSite" id="nRc.2.0.1.t24295-RA">
    <property type="protein sequence ID" value="nRc.2.0.1.t24295-RA"/>
    <property type="gene ID" value="nRc.2.0.1.g24295"/>
</dbReference>
<sequence length="119" mass="12688">MHKRFGASIKLISVSWPTANNIGAENLNESAGGEPGVTPFKLLVRNPDAGMAGKGKRVSLLTSISSTNVDSLSESLHFKAVDVKGLPSSNILKGLGKVRRVTKNLDGFFSQQEPLPFPI</sequence>
<dbReference type="AlphaFoldDB" id="A0A915JEQ4"/>
<evidence type="ECO:0000313" key="2">
    <source>
        <dbReference type="WBParaSite" id="nRc.2.0.1.t24295-RA"/>
    </source>
</evidence>
<name>A0A915JEQ4_ROMCU</name>
<dbReference type="Proteomes" id="UP000887565">
    <property type="component" value="Unplaced"/>
</dbReference>
<organism evidence="1 2">
    <name type="scientific">Romanomermis culicivorax</name>
    <name type="common">Nematode worm</name>
    <dbReference type="NCBI Taxonomy" id="13658"/>
    <lineage>
        <taxon>Eukaryota</taxon>
        <taxon>Metazoa</taxon>
        <taxon>Ecdysozoa</taxon>
        <taxon>Nematoda</taxon>
        <taxon>Enoplea</taxon>
        <taxon>Dorylaimia</taxon>
        <taxon>Mermithida</taxon>
        <taxon>Mermithoidea</taxon>
        <taxon>Mermithidae</taxon>
        <taxon>Romanomermis</taxon>
    </lineage>
</organism>